<protein>
    <recommendedName>
        <fullName evidence="4">Glucose-6-phosphate isomerase</fullName>
        <ecNumber evidence="4">5.3.1.9</ecNumber>
    </recommendedName>
</protein>
<dbReference type="PANTHER" id="PTHR11469">
    <property type="entry name" value="GLUCOSE-6-PHOSPHATE ISOMERASE"/>
    <property type="match status" value="1"/>
</dbReference>
<dbReference type="Proteomes" id="UP000292003">
    <property type="component" value="Unassembled WGS sequence"/>
</dbReference>
<comment type="pathway">
    <text evidence="4">Carbohydrate degradation; glycolysis; D-glyceraldehyde 3-phosphate and glycerone phosphate from D-glucose: step 2/4.</text>
</comment>
<evidence type="ECO:0000313" key="6">
    <source>
        <dbReference type="Proteomes" id="UP000292003"/>
    </source>
</evidence>
<dbReference type="InterPro" id="IPR001672">
    <property type="entry name" value="G6P_Isomerase"/>
</dbReference>
<dbReference type="RefSeq" id="WP_130473259.1">
    <property type="nucleotide sequence ID" value="NZ_SFCC01000001.1"/>
</dbReference>
<comment type="similarity">
    <text evidence="4">Belongs to the GPI family.</text>
</comment>
<evidence type="ECO:0000256" key="2">
    <source>
        <dbReference type="ARBA" id="ARBA00023152"/>
    </source>
</evidence>
<accession>A0A4Q7JDZ4</accession>
<name>A0A4Q7JDZ4_9PSEU</name>
<dbReference type="GO" id="GO:0048029">
    <property type="term" value="F:monosaccharide binding"/>
    <property type="evidence" value="ECO:0007669"/>
    <property type="project" value="TreeGrafter"/>
</dbReference>
<dbReference type="AlphaFoldDB" id="A0A4Q7JDZ4"/>
<dbReference type="EC" id="5.3.1.9" evidence="4"/>
<organism evidence="5 6">
    <name type="scientific">Amycolatopsis suaedae</name>
    <dbReference type="NCBI Taxonomy" id="2510978"/>
    <lineage>
        <taxon>Bacteria</taxon>
        <taxon>Bacillati</taxon>
        <taxon>Actinomycetota</taxon>
        <taxon>Actinomycetes</taxon>
        <taxon>Pseudonocardiales</taxon>
        <taxon>Pseudonocardiaceae</taxon>
        <taxon>Amycolatopsis</taxon>
    </lineage>
</organism>
<evidence type="ECO:0000256" key="4">
    <source>
        <dbReference type="RuleBase" id="RU000612"/>
    </source>
</evidence>
<dbReference type="UniPathway" id="UPA00109">
    <property type="reaction ID" value="UER00181"/>
</dbReference>
<dbReference type="PROSITE" id="PS51463">
    <property type="entry name" value="P_GLUCOSE_ISOMERASE_3"/>
    <property type="match status" value="2"/>
</dbReference>
<evidence type="ECO:0000313" key="5">
    <source>
        <dbReference type="EMBL" id="RZQ65689.1"/>
    </source>
</evidence>
<dbReference type="Gene3D" id="3.40.50.10490">
    <property type="entry name" value="Glucose-6-phosphate isomerase like protein, domain 1"/>
    <property type="match status" value="3"/>
</dbReference>
<dbReference type="GO" id="GO:0006094">
    <property type="term" value="P:gluconeogenesis"/>
    <property type="evidence" value="ECO:0007669"/>
    <property type="project" value="UniProtKB-KW"/>
</dbReference>
<dbReference type="GO" id="GO:0006096">
    <property type="term" value="P:glycolytic process"/>
    <property type="evidence" value="ECO:0007669"/>
    <property type="project" value="UniProtKB-UniPathway"/>
</dbReference>
<comment type="caution">
    <text evidence="5">The sequence shown here is derived from an EMBL/GenBank/DDBJ whole genome shotgun (WGS) entry which is preliminary data.</text>
</comment>
<keyword evidence="3 4" id="KW-0413">Isomerase</keyword>
<evidence type="ECO:0000256" key="1">
    <source>
        <dbReference type="ARBA" id="ARBA00022432"/>
    </source>
</evidence>
<dbReference type="GO" id="GO:0051156">
    <property type="term" value="P:glucose 6-phosphate metabolic process"/>
    <property type="evidence" value="ECO:0007669"/>
    <property type="project" value="TreeGrafter"/>
</dbReference>
<dbReference type="GO" id="GO:0005829">
    <property type="term" value="C:cytosol"/>
    <property type="evidence" value="ECO:0007669"/>
    <property type="project" value="TreeGrafter"/>
</dbReference>
<dbReference type="GO" id="GO:0004347">
    <property type="term" value="F:glucose-6-phosphate isomerase activity"/>
    <property type="evidence" value="ECO:0007669"/>
    <property type="project" value="UniProtKB-EC"/>
</dbReference>
<comment type="catalytic activity">
    <reaction evidence="4">
        <text>alpha-D-glucose 6-phosphate = beta-D-fructose 6-phosphate</text>
        <dbReference type="Rhea" id="RHEA:11816"/>
        <dbReference type="ChEBI" id="CHEBI:57634"/>
        <dbReference type="ChEBI" id="CHEBI:58225"/>
        <dbReference type="EC" id="5.3.1.9"/>
    </reaction>
</comment>
<dbReference type="PRINTS" id="PR00662">
    <property type="entry name" value="G6PISOMERASE"/>
</dbReference>
<keyword evidence="1 4" id="KW-0312">Gluconeogenesis</keyword>
<dbReference type="PANTHER" id="PTHR11469:SF1">
    <property type="entry name" value="GLUCOSE-6-PHOSPHATE ISOMERASE"/>
    <property type="match status" value="1"/>
</dbReference>
<keyword evidence="6" id="KW-1185">Reference proteome</keyword>
<dbReference type="InterPro" id="IPR046348">
    <property type="entry name" value="SIS_dom_sf"/>
</dbReference>
<dbReference type="OrthoDB" id="140919at2"/>
<dbReference type="SUPFAM" id="SSF53697">
    <property type="entry name" value="SIS domain"/>
    <property type="match status" value="1"/>
</dbReference>
<dbReference type="EMBL" id="SFCC01000001">
    <property type="protein sequence ID" value="RZQ65689.1"/>
    <property type="molecule type" value="Genomic_DNA"/>
</dbReference>
<proteinExistence type="inferred from homology"/>
<dbReference type="GO" id="GO:0097367">
    <property type="term" value="F:carbohydrate derivative binding"/>
    <property type="evidence" value="ECO:0007669"/>
    <property type="project" value="InterPro"/>
</dbReference>
<gene>
    <name evidence="5" type="ORF">EWH70_00910</name>
</gene>
<reference evidence="5 6" key="1">
    <citation type="submission" date="2019-02" db="EMBL/GenBank/DDBJ databases">
        <title>Draft genome sequence of Amycolatopsis sp. 8-3EHSu isolated from roots of Suaeda maritima.</title>
        <authorList>
            <person name="Duangmal K."/>
            <person name="Chantavorakit T."/>
        </authorList>
    </citation>
    <scope>NUCLEOTIDE SEQUENCE [LARGE SCALE GENOMIC DNA]</scope>
    <source>
        <strain evidence="5 6">8-3EHSu</strain>
    </source>
</reference>
<sequence length="542" mass="55433">MTEHVQQGDVGSTTVTIVDPALAARAESAAAALAAGQVASKLTAQDATLWGPAAEPEASIRLSWTTLHRSSRPLIGEIETLRAELRSEGVERVVLAGMGGSSLAPEVITGTEGVALTVLDTTDPGQVADALAGDLDRTVLVVSSKSGGTVETDSHRRIFAEAFREAGIDAASRIVVVTDPGSPLAELAEKEGYRRTFLADPNVGGRYSALTAFGLVPAGLAGADVARLLDQAAGVADALAADSPDNPAIRLAAALGAAHEDGAEKVVLADTGSGITGFGDWAEQLIAESTGKEGTGLLPVAVEGPQAPGFADHGADATAVAVGPAADGAQISVTGPLGAQFLLWEYATALAGRLLGINPFDQPDVEAAKKAARSLLDRPEGGQAQEPAFTDGAVQGFGVTAANLTEALTGFAGQATGSGGYLAVQAYLDRLDDASASLLRGELAKRTGLQTTFGWGPRFLHSTGQYHKGGHQNGFFLQITGDAEEDLAVPDRPYTLGTLQLAQALGDGQVLAEHGRPVLRLHFTDRAAGLAQLVAAVQEAIR</sequence>
<evidence type="ECO:0000256" key="3">
    <source>
        <dbReference type="ARBA" id="ARBA00023235"/>
    </source>
</evidence>
<keyword evidence="2 4" id="KW-0324">Glycolysis</keyword>
<dbReference type="Pfam" id="PF00342">
    <property type="entry name" value="PGI"/>
    <property type="match status" value="1"/>
</dbReference>